<dbReference type="GO" id="GO:0005886">
    <property type="term" value="C:plasma membrane"/>
    <property type="evidence" value="ECO:0007669"/>
    <property type="project" value="TreeGrafter"/>
</dbReference>
<accession>A0A381RMM5</accession>
<gene>
    <name evidence="2" type="ORF">METZ01_LOCUS45979</name>
</gene>
<keyword evidence="1" id="KW-0472">Membrane</keyword>
<keyword evidence="1" id="KW-0812">Transmembrane</keyword>
<dbReference type="EMBL" id="UINC01002120">
    <property type="protein sequence ID" value="SUZ93125.1"/>
    <property type="molecule type" value="Genomic_DNA"/>
</dbReference>
<dbReference type="AlphaFoldDB" id="A0A381RMM5"/>
<reference evidence="2" key="1">
    <citation type="submission" date="2018-05" db="EMBL/GenBank/DDBJ databases">
        <authorList>
            <person name="Lanie J.A."/>
            <person name="Ng W.-L."/>
            <person name="Kazmierczak K.M."/>
            <person name="Andrzejewski T.M."/>
            <person name="Davidsen T.M."/>
            <person name="Wayne K.J."/>
            <person name="Tettelin H."/>
            <person name="Glass J.I."/>
            <person name="Rusch D."/>
            <person name="Podicherti R."/>
            <person name="Tsui H.-C.T."/>
            <person name="Winkler M.E."/>
        </authorList>
    </citation>
    <scope>NUCLEOTIDE SEQUENCE</scope>
</reference>
<organism evidence="2">
    <name type="scientific">marine metagenome</name>
    <dbReference type="NCBI Taxonomy" id="408172"/>
    <lineage>
        <taxon>unclassified sequences</taxon>
        <taxon>metagenomes</taxon>
        <taxon>ecological metagenomes</taxon>
    </lineage>
</organism>
<dbReference type="InterPro" id="IPR051311">
    <property type="entry name" value="DedA_domain"/>
</dbReference>
<protein>
    <recommendedName>
        <fullName evidence="3">DedA family protein</fullName>
    </recommendedName>
</protein>
<proteinExistence type="predicted"/>
<dbReference type="PANTHER" id="PTHR42709:SF11">
    <property type="entry name" value="DEDA FAMILY PROTEIN"/>
    <property type="match status" value="1"/>
</dbReference>
<feature type="transmembrane region" description="Helical" evidence="1">
    <location>
        <begin position="164"/>
        <end position="185"/>
    </location>
</feature>
<dbReference type="PANTHER" id="PTHR42709">
    <property type="entry name" value="ALKALINE PHOSPHATASE LIKE PROTEIN"/>
    <property type="match status" value="1"/>
</dbReference>
<keyword evidence="1" id="KW-1133">Transmembrane helix</keyword>
<feature type="transmembrane region" description="Helical" evidence="1">
    <location>
        <begin position="52"/>
        <end position="74"/>
    </location>
</feature>
<sequence>MESTAAWFQEVLLPYGTWGILLLSAIDSSFVPMPAIIDLAVMGAATLAPQNAASYGTAAVIGSTTGVVIVYGLARSGRRATKGRGKRIAWAESFLEKHGTLALLGSALMPAPFPFKIVVLAAGYLRQPLPSVIVGVGTGRVIRFGLEAFLAARYGEQIIATVQANGALASLAMALLVTVGGFAFYRWQTSLRS</sequence>
<evidence type="ECO:0000256" key="1">
    <source>
        <dbReference type="SAM" id="Phobius"/>
    </source>
</evidence>
<evidence type="ECO:0000313" key="2">
    <source>
        <dbReference type="EMBL" id="SUZ93125.1"/>
    </source>
</evidence>
<name>A0A381RMM5_9ZZZZ</name>
<feature type="transmembrane region" description="Helical" evidence="1">
    <location>
        <begin position="12"/>
        <end position="32"/>
    </location>
</feature>
<evidence type="ECO:0008006" key="3">
    <source>
        <dbReference type="Google" id="ProtNLM"/>
    </source>
</evidence>